<dbReference type="Proteomes" id="UP001241537">
    <property type="component" value="Unassembled WGS sequence"/>
</dbReference>
<evidence type="ECO:0000256" key="8">
    <source>
        <dbReference type="HAMAP-Rule" id="MF_00478"/>
    </source>
</evidence>
<keyword evidence="5 8" id="KW-0249">Electron transport</keyword>
<feature type="transmembrane region" description="Helical" evidence="8">
    <location>
        <begin position="127"/>
        <end position="146"/>
    </location>
</feature>
<comment type="subcellular location">
    <subcellularLocation>
        <location evidence="8">Cell membrane</location>
        <topology evidence="8">Multi-pass membrane protein</topology>
    </subcellularLocation>
    <subcellularLocation>
        <location evidence="1">Endomembrane system</location>
        <topology evidence="1">Multi-pass membrane protein</topology>
    </subcellularLocation>
</comment>
<dbReference type="Pfam" id="PF02508">
    <property type="entry name" value="Rnf-Nqr"/>
    <property type="match status" value="1"/>
</dbReference>
<evidence type="ECO:0000256" key="7">
    <source>
        <dbReference type="ARBA" id="ARBA00023136"/>
    </source>
</evidence>
<comment type="similarity">
    <text evidence="8">Belongs to the NqrDE/RnfAE family.</text>
</comment>
<feature type="transmembrane region" description="Helical" evidence="8">
    <location>
        <begin position="71"/>
        <end position="91"/>
    </location>
</feature>
<dbReference type="NCBIfam" id="TIGR01948">
    <property type="entry name" value="rnfE"/>
    <property type="match status" value="1"/>
</dbReference>
<dbReference type="HAMAP" id="MF_00478">
    <property type="entry name" value="RsxE_RnfE"/>
    <property type="match status" value="1"/>
</dbReference>
<keyword evidence="6 8" id="KW-1133">Transmembrane helix</keyword>
<comment type="function">
    <text evidence="8">Part of a membrane-bound complex that couples electron transfer with translocation of ions across the membrane.</text>
</comment>
<keyword evidence="4 8" id="KW-1278">Translocase</keyword>
<evidence type="ECO:0000313" key="10">
    <source>
        <dbReference type="Proteomes" id="UP001241537"/>
    </source>
</evidence>
<dbReference type="PANTHER" id="PTHR30586">
    <property type="entry name" value="ELECTRON TRANSPORT COMPLEX PROTEIN RNFE"/>
    <property type="match status" value="1"/>
</dbReference>
<sequence length="270" mass="28017">MNECMERLKNGIITENPVFIMALGLCPTFAVTTNATNAIGMGLSSMAVLMFSNLLISAISKLIPGRVRLPAEIVVVASLVTIVQLLIQGFAPSIYDALGIYIPLIVVNCIILGRAEAYALGAKPIPALFDGIGMGLGFTIALLLLGGFREIIGAGSIFGIPLIPEAYHISIFVLPPGAFLVMAFLVAAMQYYQDPKRGVKSSAPSLEEVKTKVVKPAPKPAAAKPAVAAPKAAAPAQAAPAETVKATVAAQAAPVEAAKAAAPDEKKEEE</sequence>
<feature type="transmembrane region" description="Helical" evidence="8">
    <location>
        <begin position="166"/>
        <end position="192"/>
    </location>
</feature>
<evidence type="ECO:0000256" key="2">
    <source>
        <dbReference type="ARBA" id="ARBA00022448"/>
    </source>
</evidence>
<evidence type="ECO:0000256" key="4">
    <source>
        <dbReference type="ARBA" id="ARBA00022967"/>
    </source>
</evidence>
<dbReference type="AlphaFoldDB" id="A0AAE3V9E0"/>
<dbReference type="InterPro" id="IPR010968">
    <property type="entry name" value="RnfE"/>
</dbReference>
<keyword evidence="10" id="KW-1185">Reference proteome</keyword>
<dbReference type="EC" id="7.-.-.-" evidence="8"/>
<evidence type="ECO:0000313" key="9">
    <source>
        <dbReference type="EMBL" id="MDQ0151923.1"/>
    </source>
</evidence>
<dbReference type="RefSeq" id="WP_106611651.1">
    <property type="nucleotide sequence ID" value="NZ_JAUSTO010000003.1"/>
</dbReference>
<dbReference type="GO" id="GO:0022900">
    <property type="term" value="P:electron transport chain"/>
    <property type="evidence" value="ECO:0007669"/>
    <property type="project" value="UniProtKB-UniRule"/>
</dbReference>
<evidence type="ECO:0000256" key="6">
    <source>
        <dbReference type="ARBA" id="ARBA00022989"/>
    </source>
</evidence>
<reference evidence="9" key="1">
    <citation type="submission" date="2023-07" db="EMBL/GenBank/DDBJ databases">
        <title>Genomic Encyclopedia of Type Strains, Phase IV (KMG-IV): sequencing the most valuable type-strain genomes for metagenomic binning, comparative biology and taxonomic classification.</title>
        <authorList>
            <person name="Goeker M."/>
        </authorList>
    </citation>
    <scope>NUCLEOTIDE SEQUENCE</scope>
    <source>
        <strain evidence="9">DSM 19659</strain>
    </source>
</reference>
<feature type="transmembrane region" description="Helical" evidence="8">
    <location>
        <begin position="38"/>
        <end position="59"/>
    </location>
</feature>
<evidence type="ECO:0000256" key="3">
    <source>
        <dbReference type="ARBA" id="ARBA00022692"/>
    </source>
</evidence>
<accession>A0AAE3V9E0</accession>
<dbReference type="GO" id="GO:0005886">
    <property type="term" value="C:plasma membrane"/>
    <property type="evidence" value="ECO:0007669"/>
    <property type="project" value="UniProtKB-SubCell"/>
</dbReference>
<dbReference type="PANTHER" id="PTHR30586:SF0">
    <property type="entry name" value="ION-TRANSLOCATING OXIDOREDUCTASE COMPLEX SUBUNIT E"/>
    <property type="match status" value="1"/>
</dbReference>
<keyword evidence="3 8" id="KW-0812">Transmembrane</keyword>
<feature type="transmembrane region" description="Helical" evidence="8">
    <location>
        <begin position="97"/>
        <end position="115"/>
    </location>
</feature>
<dbReference type="EMBL" id="JAUSTO010000003">
    <property type="protein sequence ID" value="MDQ0151923.1"/>
    <property type="molecule type" value="Genomic_DNA"/>
</dbReference>
<proteinExistence type="inferred from homology"/>
<dbReference type="InterPro" id="IPR003667">
    <property type="entry name" value="NqrDE/RnfAE"/>
</dbReference>
<feature type="transmembrane region" description="Helical" evidence="8">
    <location>
        <begin position="12"/>
        <end position="32"/>
    </location>
</feature>
<evidence type="ECO:0000256" key="1">
    <source>
        <dbReference type="ARBA" id="ARBA00004127"/>
    </source>
</evidence>
<organism evidence="9 10">
    <name type="scientific">Moryella indoligenes</name>
    <dbReference type="NCBI Taxonomy" id="371674"/>
    <lineage>
        <taxon>Bacteria</taxon>
        <taxon>Bacillati</taxon>
        <taxon>Bacillota</taxon>
        <taxon>Clostridia</taxon>
        <taxon>Lachnospirales</taxon>
        <taxon>Lachnospiraceae</taxon>
        <taxon>Moryella</taxon>
    </lineage>
</organism>
<dbReference type="NCBIfam" id="NF009070">
    <property type="entry name" value="PRK12405.1"/>
    <property type="match status" value="1"/>
</dbReference>
<comment type="caution">
    <text evidence="9">The sequence shown here is derived from an EMBL/GenBank/DDBJ whole genome shotgun (WGS) entry which is preliminary data.</text>
</comment>
<dbReference type="GO" id="GO:0012505">
    <property type="term" value="C:endomembrane system"/>
    <property type="evidence" value="ECO:0007669"/>
    <property type="project" value="UniProtKB-SubCell"/>
</dbReference>
<evidence type="ECO:0000256" key="5">
    <source>
        <dbReference type="ARBA" id="ARBA00022982"/>
    </source>
</evidence>
<keyword evidence="2 8" id="KW-0813">Transport</keyword>
<gene>
    <name evidence="8" type="primary">rnfE</name>
    <name evidence="9" type="ORF">J2S20_000605</name>
</gene>
<name>A0AAE3V9E0_9FIRM</name>
<protein>
    <recommendedName>
        <fullName evidence="8">Ion-translocating oxidoreductase complex subunit E</fullName>
        <ecNumber evidence="8">7.-.-.-</ecNumber>
    </recommendedName>
    <alternativeName>
        <fullName evidence="8">Rnf electron transport complex subunit E</fullName>
    </alternativeName>
</protein>
<keyword evidence="8" id="KW-1003">Cell membrane</keyword>
<comment type="subunit">
    <text evidence="8">The complex is composed of six subunits: RnfA, RnfB, RnfC, RnfD, RnfE and RnfG.</text>
</comment>
<keyword evidence="7 8" id="KW-0472">Membrane</keyword>